<reference evidence="1 2" key="1">
    <citation type="submission" date="2012-10" db="EMBL/GenBank/DDBJ databases">
        <authorList>
            <person name="Harkins D.M."/>
            <person name="Durkin A.S."/>
            <person name="Brinkac L.M."/>
            <person name="Haft D.H."/>
            <person name="Selengut J.D."/>
            <person name="Sanka R."/>
            <person name="DePew J."/>
            <person name="Purushe J."/>
            <person name="Whelen A.C."/>
            <person name="Vinetz J.M."/>
            <person name="Sutton G.G."/>
            <person name="Nierman W.C."/>
            <person name="Fouts D.E."/>
        </authorList>
    </citation>
    <scope>NUCLEOTIDE SEQUENCE [LARGE SCALE GENOMIC DNA]</scope>
    <source>
        <strain evidence="1 2">2006001853</strain>
    </source>
</reference>
<dbReference type="Proteomes" id="UP000001338">
    <property type="component" value="Unassembled WGS sequence"/>
</dbReference>
<dbReference type="AlphaFoldDB" id="A0A828Z3X4"/>
<sequence>MSRGSSIDRIAFPVGLDLGHKLDLPKFLENELELYYVLKYEAIAICFRGFELTARPKICRSDPESDGT</sequence>
<name>A0A828Z3X4_9LEPT</name>
<comment type="caution">
    <text evidence="1">The sequence shown here is derived from an EMBL/GenBank/DDBJ whole genome shotgun (WGS) entry which is preliminary data.</text>
</comment>
<proteinExistence type="predicted"/>
<evidence type="ECO:0000313" key="2">
    <source>
        <dbReference type="Proteomes" id="UP000001338"/>
    </source>
</evidence>
<evidence type="ECO:0000313" key="1">
    <source>
        <dbReference type="EMBL" id="EKR65700.1"/>
    </source>
</evidence>
<organism evidence="1 2">
    <name type="scientific">Leptospira weilii str. 2006001853</name>
    <dbReference type="NCBI Taxonomy" id="1001589"/>
    <lineage>
        <taxon>Bacteria</taxon>
        <taxon>Pseudomonadati</taxon>
        <taxon>Spirochaetota</taxon>
        <taxon>Spirochaetia</taxon>
        <taxon>Leptospirales</taxon>
        <taxon>Leptospiraceae</taxon>
        <taxon>Leptospira</taxon>
    </lineage>
</organism>
<dbReference type="EMBL" id="AFLV02000014">
    <property type="protein sequence ID" value="EKR65700.1"/>
    <property type="molecule type" value="Genomic_DNA"/>
</dbReference>
<accession>A0A828Z3X4</accession>
<gene>
    <name evidence="1" type="ORF">LEP1GSC036_4723</name>
</gene>
<protein>
    <submittedName>
        <fullName evidence="1">Uncharacterized protein</fullName>
    </submittedName>
</protein>